<dbReference type="InterPro" id="IPR039569">
    <property type="entry name" value="FAS1-like_DH_region"/>
</dbReference>
<feature type="domain" description="FAS1-like dehydratase" evidence="2">
    <location>
        <begin position="40"/>
        <end position="170"/>
    </location>
</feature>
<sequence length="182" mass="18998">MSASAVARGVAGSLPRVVLLPSGGDASGKGSGTMALNRDFVGRTYHASAPYEVSRVKIKEFAAAIGDPSPLYREPEAARAAGHPDVLAPPTFPIVFTLGGAAEALADPDFGLDYAMVVHGEQRFAYVRPIYAGDELVCTSTISEIRSMGRNEVVTVTSEVSTVHGEPVCTTYNTLIERGGAA</sequence>
<comment type="caution">
    <text evidence="3">The sequence shown here is derived from an EMBL/GenBank/DDBJ whole genome shotgun (WGS) entry which is preliminary data.</text>
</comment>
<proteinExistence type="inferred from homology"/>
<evidence type="ECO:0000313" key="3">
    <source>
        <dbReference type="EMBL" id="MBB5625324.1"/>
    </source>
</evidence>
<dbReference type="SUPFAM" id="SSF54637">
    <property type="entry name" value="Thioesterase/thiol ester dehydrase-isomerase"/>
    <property type="match status" value="1"/>
</dbReference>
<accession>A0A7W8Z0Q4</accession>
<evidence type="ECO:0000259" key="2">
    <source>
        <dbReference type="Pfam" id="PF13452"/>
    </source>
</evidence>
<dbReference type="CDD" id="cd03441">
    <property type="entry name" value="R_hydratase_like"/>
    <property type="match status" value="1"/>
</dbReference>
<reference evidence="3 4" key="1">
    <citation type="submission" date="2020-08" db="EMBL/GenBank/DDBJ databases">
        <title>Sequencing the genomes of 1000 actinobacteria strains.</title>
        <authorList>
            <person name="Klenk H.-P."/>
        </authorList>
    </citation>
    <scope>NUCLEOTIDE SEQUENCE [LARGE SCALE GENOMIC DNA]</scope>
    <source>
        <strain evidence="3 4">DSM 45790</strain>
    </source>
</reference>
<evidence type="ECO:0000256" key="1">
    <source>
        <dbReference type="HAMAP-Rule" id="MF_00799"/>
    </source>
</evidence>
<dbReference type="Pfam" id="PF13452">
    <property type="entry name" value="FAS1_DH_region"/>
    <property type="match status" value="1"/>
</dbReference>
<organism evidence="3 4">
    <name type="scientific">Sphaerisporangium krabiense</name>
    <dbReference type="NCBI Taxonomy" id="763782"/>
    <lineage>
        <taxon>Bacteria</taxon>
        <taxon>Bacillati</taxon>
        <taxon>Actinomycetota</taxon>
        <taxon>Actinomycetes</taxon>
        <taxon>Streptosporangiales</taxon>
        <taxon>Streptosporangiaceae</taxon>
        <taxon>Sphaerisporangium</taxon>
    </lineage>
</organism>
<comment type="similarity">
    <text evidence="1">Belongs to the UPF0336 family.</text>
</comment>
<dbReference type="InterPro" id="IPR016709">
    <property type="entry name" value="HadA-like"/>
</dbReference>
<gene>
    <name evidence="3" type="ORF">BJ981_001023</name>
</gene>
<name>A0A7W8Z0Q4_9ACTN</name>
<evidence type="ECO:0000313" key="4">
    <source>
        <dbReference type="Proteomes" id="UP000588112"/>
    </source>
</evidence>
<dbReference type="AlphaFoldDB" id="A0A7W8Z0Q4"/>
<dbReference type="Proteomes" id="UP000588112">
    <property type="component" value="Unassembled WGS sequence"/>
</dbReference>
<dbReference type="Gene3D" id="3.10.129.10">
    <property type="entry name" value="Hotdog Thioesterase"/>
    <property type="match status" value="1"/>
</dbReference>
<dbReference type="EMBL" id="JACHBR010000001">
    <property type="protein sequence ID" value="MBB5625324.1"/>
    <property type="molecule type" value="Genomic_DNA"/>
</dbReference>
<dbReference type="InterPro" id="IPR029069">
    <property type="entry name" value="HotDog_dom_sf"/>
</dbReference>
<protein>
    <recommendedName>
        <fullName evidence="1">UPF0336 protein BJ981_001023</fullName>
    </recommendedName>
</protein>
<dbReference type="HAMAP" id="MF_00799">
    <property type="entry name" value="UPF0336"/>
    <property type="match status" value="1"/>
</dbReference>
<keyword evidence="4" id="KW-1185">Reference proteome</keyword>